<dbReference type="InterPro" id="IPR058584">
    <property type="entry name" value="IMB1_TNPO1-like_TPR"/>
</dbReference>
<dbReference type="Pfam" id="PF13513">
    <property type="entry name" value="HEAT_EZ"/>
    <property type="match status" value="1"/>
</dbReference>
<dbReference type="Pfam" id="PF03810">
    <property type="entry name" value="IBN_N"/>
    <property type="match status" value="1"/>
</dbReference>
<dbReference type="GO" id="GO:0031267">
    <property type="term" value="F:small GTPase binding"/>
    <property type="evidence" value="ECO:0007669"/>
    <property type="project" value="InterPro"/>
</dbReference>
<dbReference type="Pfam" id="PF25574">
    <property type="entry name" value="TPR_IMB1"/>
    <property type="match status" value="1"/>
</dbReference>
<keyword evidence="5" id="KW-0653">Protein transport</keyword>
<evidence type="ECO:0000256" key="6">
    <source>
        <dbReference type="PROSITE-ProRule" id="PRU00103"/>
    </source>
</evidence>
<comment type="subcellular location">
    <subcellularLocation>
        <location evidence="1">Cytoplasm</location>
    </subcellularLocation>
</comment>
<dbReference type="InterPro" id="IPR021133">
    <property type="entry name" value="HEAT_type_2"/>
</dbReference>
<evidence type="ECO:0000256" key="2">
    <source>
        <dbReference type="ARBA" id="ARBA00022448"/>
    </source>
</evidence>
<dbReference type="InterPro" id="IPR040122">
    <property type="entry name" value="Importin_beta"/>
</dbReference>
<gene>
    <name evidence="8" type="ORF">TRITD_5Bv1G252630</name>
</gene>
<dbReference type="AlphaFoldDB" id="A0A9R1AUN9"/>
<keyword evidence="2" id="KW-0813">Transport</keyword>
<dbReference type="GO" id="GO:0005737">
    <property type="term" value="C:cytoplasm"/>
    <property type="evidence" value="ECO:0007669"/>
    <property type="project" value="UniProtKB-SubCell"/>
</dbReference>
<evidence type="ECO:0000313" key="8">
    <source>
        <dbReference type="EMBL" id="VAI40808.1"/>
    </source>
</evidence>
<dbReference type="Gramene" id="TRITD5Bv1G252630.1">
    <property type="protein sequence ID" value="TRITD5Bv1G252630.1"/>
    <property type="gene ID" value="TRITD5Bv1G252630"/>
</dbReference>
<dbReference type="PROSITE" id="PS50166">
    <property type="entry name" value="IMPORTIN_B_NT"/>
    <property type="match status" value="1"/>
</dbReference>
<proteinExistence type="predicted"/>
<evidence type="ECO:0000256" key="4">
    <source>
        <dbReference type="ARBA" id="ARBA00022737"/>
    </source>
</evidence>
<feature type="repeat" description="HEAT" evidence="6">
    <location>
        <begin position="426"/>
        <end position="464"/>
    </location>
</feature>
<dbReference type="EMBL" id="LT934120">
    <property type="protein sequence ID" value="VAI40808.1"/>
    <property type="molecule type" value="Genomic_DNA"/>
</dbReference>
<evidence type="ECO:0000256" key="3">
    <source>
        <dbReference type="ARBA" id="ARBA00022490"/>
    </source>
</evidence>
<dbReference type="PROSITE" id="PS50077">
    <property type="entry name" value="HEAT_REPEAT"/>
    <property type="match status" value="1"/>
</dbReference>
<keyword evidence="4" id="KW-0677">Repeat</keyword>
<organism evidence="8 9">
    <name type="scientific">Triticum turgidum subsp. durum</name>
    <name type="common">Durum wheat</name>
    <name type="synonym">Triticum durum</name>
    <dbReference type="NCBI Taxonomy" id="4567"/>
    <lineage>
        <taxon>Eukaryota</taxon>
        <taxon>Viridiplantae</taxon>
        <taxon>Streptophyta</taxon>
        <taxon>Embryophyta</taxon>
        <taxon>Tracheophyta</taxon>
        <taxon>Spermatophyta</taxon>
        <taxon>Magnoliopsida</taxon>
        <taxon>Liliopsida</taxon>
        <taxon>Poales</taxon>
        <taxon>Poaceae</taxon>
        <taxon>BOP clade</taxon>
        <taxon>Pooideae</taxon>
        <taxon>Triticodae</taxon>
        <taxon>Triticeae</taxon>
        <taxon>Triticinae</taxon>
        <taxon>Triticum</taxon>
    </lineage>
</organism>
<evidence type="ECO:0000256" key="1">
    <source>
        <dbReference type="ARBA" id="ARBA00004496"/>
    </source>
</evidence>
<dbReference type="InterPro" id="IPR001494">
    <property type="entry name" value="Importin-beta_N"/>
</dbReference>
<dbReference type="InterPro" id="IPR016024">
    <property type="entry name" value="ARM-type_fold"/>
</dbReference>
<dbReference type="Gene3D" id="1.25.10.10">
    <property type="entry name" value="Leucine-rich Repeat Variant"/>
    <property type="match status" value="1"/>
</dbReference>
<dbReference type="GO" id="GO:0006606">
    <property type="term" value="P:protein import into nucleus"/>
    <property type="evidence" value="ECO:0007669"/>
    <property type="project" value="InterPro"/>
</dbReference>
<name>A0A9R1AUN9_TRITD</name>
<reference evidence="8 9" key="1">
    <citation type="submission" date="2017-09" db="EMBL/GenBank/DDBJ databases">
        <authorList>
            <consortium name="International Durum Wheat Genome Sequencing Consortium (IDWGSC)"/>
            <person name="Milanesi L."/>
        </authorList>
    </citation>
    <scope>NUCLEOTIDE SEQUENCE [LARGE SCALE GENOMIC DNA]</scope>
    <source>
        <strain evidence="9">cv. Svevo</strain>
    </source>
</reference>
<dbReference type="Proteomes" id="UP000324705">
    <property type="component" value="Chromosome 5B"/>
</dbReference>
<dbReference type="SUPFAM" id="SSF48371">
    <property type="entry name" value="ARM repeat"/>
    <property type="match status" value="1"/>
</dbReference>
<evidence type="ECO:0000256" key="5">
    <source>
        <dbReference type="ARBA" id="ARBA00022927"/>
    </source>
</evidence>
<keyword evidence="3" id="KW-0963">Cytoplasm</keyword>
<evidence type="ECO:0000259" key="7">
    <source>
        <dbReference type="PROSITE" id="PS50166"/>
    </source>
</evidence>
<dbReference type="InterPro" id="IPR011989">
    <property type="entry name" value="ARM-like"/>
</dbReference>
<feature type="domain" description="Importin N-terminal" evidence="7">
    <location>
        <begin position="21"/>
        <end position="104"/>
    </location>
</feature>
<keyword evidence="9" id="KW-1185">Reference proteome</keyword>
<sequence>MDITKLLLDAQHHDDGIRSVAEAELKRLEEHDLPGFLLRLSSELSSDQSPPESRRLVGTILKDSLGSSDGNVHPINDPLVHRWLSLDPSIRSTIKESSLMTALASPVADARRTSSQVITKLEFIGDWPDLLGRLLGNAAQRQGVPPLKQQAALEALEHVFKDRHKYLQPDQVDDVLNFLIVEASRVEDDISRDVRLAAIRALRNVLWYEVWRICKDDDEGTRIMATVLNAAKSEETEFRQATFECLAAIASRDHTKLEPYMETILGLTTQAFKGGVESVALASIEFWSAACEREIRLQYYMRDDDDDNDDDVVALDCGFLGKPLSALAPLLLETLLKQDEDDSLKDLSTCFIYKAGRKPFSVKDLSTSAMECLGLAAKSIGDAIVPPVMRFFGANIIASDWQSRKAATFALGFILEGPSLEKLAPVIDLLLDMMKDPNMQVRETAARTLQRVFELRHSQASSNRIVTNANLPRIMDVLIESTKDVSEVSDKVCGAIYYLALGYDEDAQSKSKSNSSELSPFVEPVIDALLSASEPTPLGLPACASAYEALSEIVRVGSTREFEASLAIRVVMPRILRRLNVVVNHDGVVISSGDSKMNRGLLEFLLCGLVQLIIEKMGSWDIIERSALRDSAQYVLLLLCRVLTSSDCPGARHKAALAIGALAHAIGPDFGEHMPMLLQHFTAKRLSPTYLHVMCDICHVLGDKVAVPWSDQIMDVLYKGMSDDVALIPSIVACFGEIALAIGRNFERYLETVMNMLKEAANNGKYRAHVSEVGKVEYGDPLIEGLFKAYSSILRGIKDPISGFKVIAALMEFSEAVCKEQRRRNTSVVQAGVGALSDLQSIVGSWIEDMIQSQSAAMEVDATN</sequence>
<dbReference type="PANTHER" id="PTHR10527">
    <property type="entry name" value="IMPORTIN BETA"/>
    <property type="match status" value="1"/>
</dbReference>
<accession>A0A9R1AUN9</accession>
<protein>
    <recommendedName>
        <fullName evidence="7">Importin N-terminal domain-containing protein</fullName>
    </recommendedName>
</protein>
<evidence type="ECO:0000313" key="9">
    <source>
        <dbReference type="Proteomes" id="UP000324705"/>
    </source>
</evidence>